<keyword evidence="1" id="KW-0812">Transmembrane</keyword>
<keyword evidence="3" id="KW-1185">Reference proteome</keyword>
<evidence type="ECO:0000313" key="2">
    <source>
        <dbReference type="EMBL" id="KZS95571.1"/>
    </source>
</evidence>
<sequence length="115" mass="13233">MKFTDFGSNFSPKTRRLFCDSGFLAIKDASWIDDPEWDVDLCELHPSRYRCSVPQASKHPAYFIALAFLYPFLSAILACPPIMTELRMLVNNSKRLRHRRMFIKAALKSQDSSAD</sequence>
<reference evidence="2 3" key="1">
    <citation type="journal article" date="2016" name="Mol. Biol. Evol.">
        <title>Comparative Genomics of Early-Diverging Mushroom-Forming Fungi Provides Insights into the Origins of Lignocellulose Decay Capabilities.</title>
        <authorList>
            <person name="Nagy L.G."/>
            <person name="Riley R."/>
            <person name="Tritt A."/>
            <person name="Adam C."/>
            <person name="Daum C."/>
            <person name="Floudas D."/>
            <person name="Sun H."/>
            <person name="Yadav J.S."/>
            <person name="Pangilinan J."/>
            <person name="Larsson K.H."/>
            <person name="Matsuura K."/>
            <person name="Barry K."/>
            <person name="Labutti K."/>
            <person name="Kuo R."/>
            <person name="Ohm R.A."/>
            <person name="Bhattacharya S.S."/>
            <person name="Shirouzu T."/>
            <person name="Yoshinaga Y."/>
            <person name="Martin F.M."/>
            <person name="Grigoriev I.V."/>
            <person name="Hibbett D.S."/>
        </authorList>
    </citation>
    <scope>NUCLEOTIDE SEQUENCE [LARGE SCALE GENOMIC DNA]</scope>
    <source>
        <strain evidence="2 3">HHB9708</strain>
    </source>
</reference>
<name>A0A164X2D1_9AGAM</name>
<evidence type="ECO:0000256" key="1">
    <source>
        <dbReference type="SAM" id="Phobius"/>
    </source>
</evidence>
<proteinExistence type="predicted"/>
<feature type="transmembrane region" description="Helical" evidence="1">
    <location>
        <begin position="62"/>
        <end position="90"/>
    </location>
</feature>
<dbReference type="Proteomes" id="UP000076722">
    <property type="component" value="Unassembled WGS sequence"/>
</dbReference>
<organism evidence="2 3">
    <name type="scientific">Sistotremastrum niveocremeum HHB9708</name>
    <dbReference type="NCBI Taxonomy" id="1314777"/>
    <lineage>
        <taxon>Eukaryota</taxon>
        <taxon>Fungi</taxon>
        <taxon>Dikarya</taxon>
        <taxon>Basidiomycota</taxon>
        <taxon>Agaricomycotina</taxon>
        <taxon>Agaricomycetes</taxon>
        <taxon>Sistotremastrales</taxon>
        <taxon>Sistotremastraceae</taxon>
        <taxon>Sertulicium</taxon>
        <taxon>Sertulicium niveocremeum</taxon>
    </lineage>
</organism>
<keyword evidence="1" id="KW-1133">Transmembrane helix</keyword>
<keyword evidence="1" id="KW-0472">Membrane</keyword>
<evidence type="ECO:0000313" key="3">
    <source>
        <dbReference type="Proteomes" id="UP000076722"/>
    </source>
</evidence>
<protein>
    <submittedName>
        <fullName evidence="2">Uncharacterized protein</fullName>
    </submittedName>
</protein>
<dbReference type="EMBL" id="KV419401">
    <property type="protein sequence ID" value="KZS95571.1"/>
    <property type="molecule type" value="Genomic_DNA"/>
</dbReference>
<gene>
    <name evidence="2" type="ORF">SISNIDRAFT_351969</name>
</gene>
<dbReference type="AlphaFoldDB" id="A0A164X2D1"/>
<accession>A0A164X2D1</accession>